<evidence type="ECO:0000313" key="2">
    <source>
        <dbReference type="EMBL" id="EPP38690.1"/>
    </source>
</evidence>
<organism evidence="2 3">
    <name type="scientific">Chlamydia avium</name>
    <dbReference type="NCBI Taxonomy" id="1457141"/>
    <lineage>
        <taxon>Bacteria</taxon>
        <taxon>Pseudomonadati</taxon>
        <taxon>Chlamydiota</taxon>
        <taxon>Chlamydiia</taxon>
        <taxon>Chlamydiales</taxon>
        <taxon>Chlamydiaceae</taxon>
        <taxon>Chlamydia/Chlamydophila group</taxon>
        <taxon>Chlamydia</taxon>
    </lineage>
</organism>
<reference evidence="2" key="1">
    <citation type="submission" date="2013-04" db="EMBL/GenBank/DDBJ databases">
        <title>Genome sequence of Chlamydia psittaci 10_881_SC42.</title>
        <authorList>
            <person name="Huot-Creasy H."/>
            <person name="McCracken C.L."/>
            <person name="Humphries M."/>
            <person name="Sachse K."/>
            <person name="Laroucau K."/>
            <person name="Bavoil P."/>
            <person name="Myers G.S."/>
        </authorList>
    </citation>
    <scope>NUCLEOTIDE SEQUENCE [LARGE SCALE GENOMIC DNA]</scope>
    <source>
        <strain evidence="2">10_881_SC42</strain>
    </source>
</reference>
<proteinExistence type="predicted"/>
<protein>
    <submittedName>
        <fullName evidence="2">Uncharacterized protein</fullName>
    </submittedName>
</protein>
<feature type="compositionally biased region" description="Basic and acidic residues" evidence="1">
    <location>
        <begin position="15"/>
        <end position="26"/>
    </location>
</feature>
<evidence type="ECO:0000256" key="1">
    <source>
        <dbReference type="SAM" id="MobiDB-lite"/>
    </source>
</evidence>
<comment type="caution">
    <text evidence="2">The sequence shown here is derived from an EMBL/GenBank/DDBJ whole genome shotgun (WGS) entry which is preliminary data.</text>
</comment>
<feature type="region of interest" description="Disordered" evidence="1">
    <location>
        <begin position="1"/>
        <end position="34"/>
    </location>
</feature>
<name>A0ABP2X796_9CHLA</name>
<gene>
    <name evidence="2" type="ORF">CP10881SC42_0294</name>
</gene>
<dbReference type="EMBL" id="ATND01000001">
    <property type="protein sequence ID" value="EPP38690.1"/>
    <property type="molecule type" value="Genomic_DNA"/>
</dbReference>
<feature type="region of interest" description="Disordered" evidence="1">
    <location>
        <begin position="46"/>
        <end position="69"/>
    </location>
</feature>
<dbReference type="Proteomes" id="UP000014821">
    <property type="component" value="Unassembled WGS sequence"/>
</dbReference>
<dbReference type="RefSeq" id="WP_020355768.1">
    <property type="nucleotide sequence ID" value="NZ_KE360587.1"/>
</dbReference>
<sequence length="386" mass="43292">MGSPVQGGDGGVEPSWRDLFDNRADSSSEGEDADLNQRITEHVSSVFGPHTELGIPQASPSSEMSNDLPERLAAGPREEEFFRPLLQRIQRAVFRIWSSRSKILKEESTPSYRALFENTEIDESIVSEVQDAPPPARGCLASIRQFFLNAFRRMCSCIYKKKSESTIDFCGLDAESPEGTIALALLLRMASKWALETGFSSLDRKSQHPKSIFPLQSTGEFRKIVTVFQEFIQRQPSGDPLTIARGIAKLVCALSSQRGECQKAVESLSRKDPSRDYSEIILGAKQLDILASKGNEGLITVRQILTSLCVTYNQLLGEFLSSWGDVNEENPTEIRYDFVVQVVETNLPVLQEAYTSDPQLYERMLNDAICRFFFVPQIKEDEWSPT</sequence>
<accession>A0ABP2X796</accession>
<evidence type="ECO:0000313" key="3">
    <source>
        <dbReference type="Proteomes" id="UP000014821"/>
    </source>
</evidence>
<keyword evidence="3" id="KW-1185">Reference proteome</keyword>
<feature type="compositionally biased region" description="Gly residues" evidence="1">
    <location>
        <begin position="1"/>
        <end position="11"/>
    </location>
</feature>